<dbReference type="PANTHER" id="PTHR43685">
    <property type="entry name" value="GLYCOSYLTRANSFERASE"/>
    <property type="match status" value="1"/>
</dbReference>
<sequence length="515" mass="60109">MIIIYYNKQEILEIYHEDLQQKIAVTSTNMAQCICDLSYLFAHEIIVWCHIDAKKYLNASSIPELFNFQNKIISYHPKYNYLHNGIGYVDEKLFVAVNKQVTYPTWMMSSFVGAIPSDLIKRLNAKDFVSNDFDYFLTSVAKLSQPLGVFCYSDPRLLLLDTAFVSSVQSMPSIKKVFQFVKQHYKFRWVLMLFFNYCLYERKIYIIPFLNTVFYKKREIKGSFSEDNTAVPKPVSPVLKDIDVLIPTIGRKPFLYDVLKDLSKQTILPKNVIIIEQNPLVGSTSELDYLQDKNWPFAIKHIFTHQSGACNARNLGLKEIKSEWIFLADDDIRFQDSFFEEVFQKIACIGEKAYTISCLRAGEKKEFKMPVQWNTFGSGCSVVKKTELEGINFDLRYEFGFGEDADFGMQLRNKGTDVIYLDSPEITHLKAPVGGFRTKHVFDWDADLVLPKPSPTIMLYRLQYNTKEQLRGYKTVLFAKFYKHQQSKNPFRFVKQMKKKWNASIFWAQYLINKK</sequence>
<dbReference type="Gene3D" id="3.90.550.10">
    <property type="entry name" value="Spore Coat Polysaccharide Biosynthesis Protein SpsA, Chain A"/>
    <property type="match status" value="1"/>
</dbReference>
<accession>A0A7U2R9B0</accession>
<dbReference type="InterPro" id="IPR050834">
    <property type="entry name" value="Glycosyltransf_2"/>
</dbReference>
<keyword evidence="2" id="KW-0808">Transferase</keyword>
<proteinExistence type="predicted"/>
<dbReference type="EMBL" id="CP059075">
    <property type="protein sequence ID" value="QRE03798.1"/>
    <property type="molecule type" value="Genomic_DNA"/>
</dbReference>
<gene>
    <name evidence="2" type="ORF">H0H26_13115</name>
</gene>
<evidence type="ECO:0000313" key="3">
    <source>
        <dbReference type="Proteomes" id="UP000596329"/>
    </source>
</evidence>
<evidence type="ECO:0000313" key="2">
    <source>
        <dbReference type="EMBL" id="QRE03798.1"/>
    </source>
</evidence>
<dbReference type="CDD" id="cd00761">
    <property type="entry name" value="Glyco_tranf_GTA_type"/>
    <property type="match status" value="1"/>
</dbReference>
<dbReference type="InterPro" id="IPR029044">
    <property type="entry name" value="Nucleotide-diphossugar_trans"/>
</dbReference>
<dbReference type="RefSeq" id="WP_063742469.1">
    <property type="nucleotide sequence ID" value="NZ_CP059075.1"/>
</dbReference>
<evidence type="ECO:0000259" key="1">
    <source>
        <dbReference type="Pfam" id="PF00535"/>
    </source>
</evidence>
<dbReference type="InterPro" id="IPR001173">
    <property type="entry name" value="Glyco_trans_2-like"/>
</dbReference>
<dbReference type="PANTHER" id="PTHR43685:SF2">
    <property type="entry name" value="GLYCOSYLTRANSFERASE 2-LIKE DOMAIN-CONTAINING PROTEIN"/>
    <property type="match status" value="1"/>
</dbReference>
<name>A0A7U2R9B0_FLAPS</name>
<dbReference type="Pfam" id="PF00535">
    <property type="entry name" value="Glycos_transf_2"/>
    <property type="match status" value="1"/>
</dbReference>
<organism evidence="2 3">
    <name type="scientific">Flavobacterium psychrophilum</name>
    <dbReference type="NCBI Taxonomy" id="96345"/>
    <lineage>
        <taxon>Bacteria</taxon>
        <taxon>Pseudomonadati</taxon>
        <taxon>Bacteroidota</taxon>
        <taxon>Flavobacteriia</taxon>
        <taxon>Flavobacteriales</taxon>
        <taxon>Flavobacteriaceae</taxon>
        <taxon>Flavobacterium</taxon>
    </lineage>
</organism>
<reference evidence="2 3" key="1">
    <citation type="submission" date="2020-07" db="EMBL/GenBank/DDBJ databases">
        <title>Genomic characterization of Flavobacterium psychrophilum strains.</title>
        <authorList>
            <person name="Castillo D."/>
            <person name="Jorgensen J."/>
            <person name="Middelboe M."/>
        </authorList>
    </citation>
    <scope>NUCLEOTIDE SEQUENCE [LARGE SCALE GENOMIC DNA]</scope>
    <source>
        <strain evidence="2 3">FPS-R7</strain>
    </source>
</reference>
<dbReference type="AlphaFoldDB" id="A0A7U2R9B0"/>
<feature type="domain" description="Glycosyltransferase 2-like" evidence="1">
    <location>
        <begin position="244"/>
        <end position="372"/>
    </location>
</feature>
<dbReference type="Proteomes" id="UP000596329">
    <property type="component" value="Chromosome"/>
</dbReference>
<dbReference type="SUPFAM" id="SSF53448">
    <property type="entry name" value="Nucleotide-diphospho-sugar transferases"/>
    <property type="match status" value="1"/>
</dbReference>
<dbReference type="GO" id="GO:0016740">
    <property type="term" value="F:transferase activity"/>
    <property type="evidence" value="ECO:0007669"/>
    <property type="project" value="UniProtKB-KW"/>
</dbReference>
<protein>
    <submittedName>
        <fullName evidence="2">Glycosyltransferase family 2 protein</fullName>
    </submittedName>
</protein>